<name>A0AAW2P0F1_9LAMI</name>
<accession>A0AAW2P0F1</accession>
<protein>
    <submittedName>
        <fullName evidence="2">Uncharacterized protein</fullName>
    </submittedName>
</protein>
<proteinExistence type="predicted"/>
<evidence type="ECO:0000256" key="1">
    <source>
        <dbReference type="SAM" id="Coils"/>
    </source>
</evidence>
<dbReference type="EMBL" id="JACGWK010000006">
    <property type="protein sequence ID" value="KAL0349357.1"/>
    <property type="molecule type" value="Genomic_DNA"/>
</dbReference>
<gene>
    <name evidence="2" type="ORF">Sangu_1163500</name>
</gene>
<comment type="caution">
    <text evidence="2">The sequence shown here is derived from an EMBL/GenBank/DDBJ whole genome shotgun (WGS) entry which is preliminary data.</text>
</comment>
<evidence type="ECO:0000313" key="2">
    <source>
        <dbReference type="EMBL" id="KAL0349357.1"/>
    </source>
</evidence>
<organism evidence="2">
    <name type="scientific">Sesamum angustifolium</name>
    <dbReference type="NCBI Taxonomy" id="2727405"/>
    <lineage>
        <taxon>Eukaryota</taxon>
        <taxon>Viridiplantae</taxon>
        <taxon>Streptophyta</taxon>
        <taxon>Embryophyta</taxon>
        <taxon>Tracheophyta</taxon>
        <taxon>Spermatophyta</taxon>
        <taxon>Magnoliopsida</taxon>
        <taxon>eudicotyledons</taxon>
        <taxon>Gunneridae</taxon>
        <taxon>Pentapetalae</taxon>
        <taxon>asterids</taxon>
        <taxon>lamiids</taxon>
        <taxon>Lamiales</taxon>
        <taxon>Pedaliaceae</taxon>
        <taxon>Sesamum</taxon>
    </lineage>
</organism>
<reference evidence="2" key="1">
    <citation type="submission" date="2020-06" db="EMBL/GenBank/DDBJ databases">
        <authorList>
            <person name="Li T."/>
            <person name="Hu X."/>
            <person name="Zhang T."/>
            <person name="Song X."/>
            <person name="Zhang H."/>
            <person name="Dai N."/>
            <person name="Sheng W."/>
            <person name="Hou X."/>
            <person name="Wei L."/>
        </authorList>
    </citation>
    <scope>NUCLEOTIDE SEQUENCE</scope>
    <source>
        <strain evidence="2">G01</strain>
        <tissue evidence="2">Leaf</tissue>
    </source>
</reference>
<keyword evidence="1" id="KW-0175">Coiled coil</keyword>
<dbReference type="AlphaFoldDB" id="A0AAW2P0F1"/>
<reference evidence="2" key="2">
    <citation type="journal article" date="2024" name="Plant">
        <title>Genomic evolution and insights into agronomic trait innovations of Sesamum species.</title>
        <authorList>
            <person name="Miao H."/>
            <person name="Wang L."/>
            <person name="Qu L."/>
            <person name="Liu H."/>
            <person name="Sun Y."/>
            <person name="Le M."/>
            <person name="Wang Q."/>
            <person name="Wei S."/>
            <person name="Zheng Y."/>
            <person name="Lin W."/>
            <person name="Duan Y."/>
            <person name="Cao H."/>
            <person name="Xiong S."/>
            <person name="Wang X."/>
            <person name="Wei L."/>
            <person name="Li C."/>
            <person name="Ma Q."/>
            <person name="Ju M."/>
            <person name="Zhao R."/>
            <person name="Li G."/>
            <person name="Mu C."/>
            <person name="Tian Q."/>
            <person name="Mei H."/>
            <person name="Zhang T."/>
            <person name="Gao T."/>
            <person name="Zhang H."/>
        </authorList>
    </citation>
    <scope>NUCLEOTIDE SEQUENCE</scope>
    <source>
        <strain evidence="2">G01</strain>
    </source>
</reference>
<feature type="coiled-coil region" evidence="1">
    <location>
        <begin position="47"/>
        <end position="81"/>
    </location>
</feature>
<sequence length="100" mass="11128">MISTHVVRIASLCEEFFSCLQGTPPISQGDAQKRKLEDKVGCLGTENAKLKETKKEVVSRYQQVEKDLKKLQKEVIGHAEAIGKAAEQARLDFPNTKEGK</sequence>